<reference evidence="4 5" key="1">
    <citation type="submission" date="2019-04" db="EMBL/GenBank/DDBJ databases">
        <title>High contiguity whole genome sequence and gene annotation resource for two Venturia nashicola isolates.</title>
        <authorList>
            <person name="Prokchorchik M."/>
            <person name="Won K."/>
            <person name="Lee Y."/>
            <person name="Choi E.D."/>
            <person name="Segonzac C."/>
            <person name="Sohn K.H."/>
        </authorList>
    </citation>
    <scope>NUCLEOTIDE SEQUENCE [LARGE SCALE GENOMIC DNA]</scope>
    <source>
        <strain evidence="4 5">PRI2</strain>
    </source>
</reference>
<feature type="compositionally biased region" description="Basic and acidic residues" evidence="2">
    <location>
        <begin position="143"/>
        <end position="180"/>
    </location>
</feature>
<gene>
    <name evidence="4" type="ORF">E6O75_ATG09637</name>
</gene>
<proteinExistence type="predicted"/>
<dbReference type="PROSITE" id="PS51025">
    <property type="entry name" value="PWI"/>
    <property type="match status" value="1"/>
</dbReference>
<accession>A0A4Z1NQB3</accession>
<keyword evidence="1" id="KW-0507">mRNA processing</keyword>
<dbReference type="Gene3D" id="1.20.1390.10">
    <property type="entry name" value="PWI domain"/>
    <property type="match status" value="1"/>
</dbReference>
<feature type="compositionally biased region" description="Polar residues" evidence="2">
    <location>
        <begin position="356"/>
        <end position="369"/>
    </location>
</feature>
<evidence type="ECO:0000313" key="4">
    <source>
        <dbReference type="EMBL" id="TID16871.1"/>
    </source>
</evidence>
<dbReference type="AlphaFoldDB" id="A0A4Z1NQB3"/>
<dbReference type="PANTHER" id="PTHR23148">
    <property type="entry name" value="SERINE/ARGININE REGULATED NUCLEAR MATRIX PROTEIN"/>
    <property type="match status" value="1"/>
</dbReference>
<dbReference type="PANTHER" id="PTHR23148:SF0">
    <property type="entry name" value="SERINE_ARGININE REPETITIVE MATRIX PROTEIN 1"/>
    <property type="match status" value="1"/>
</dbReference>
<dbReference type="EMBL" id="SNSC02000017">
    <property type="protein sequence ID" value="TID16871.1"/>
    <property type="molecule type" value="Genomic_DNA"/>
</dbReference>
<dbReference type="InterPro" id="IPR052225">
    <property type="entry name" value="Ser/Arg_repetitive_matrix"/>
</dbReference>
<feature type="compositionally biased region" description="Low complexity" evidence="2">
    <location>
        <begin position="283"/>
        <end position="305"/>
    </location>
</feature>
<evidence type="ECO:0000313" key="5">
    <source>
        <dbReference type="Proteomes" id="UP000298493"/>
    </source>
</evidence>
<dbReference type="InterPro" id="IPR002483">
    <property type="entry name" value="PWI_dom"/>
</dbReference>
<dbReference type="GO" id="GO:0006397">
    <property type="term" value="P:mRNA processing"/>
    <property type="evidence" value="ECO:0007669"/>
    <property type="project" value="UniProtKB-KW"/>
</dbReference>
<dbReference type="Pfam" id="PF01480">
    <property type="entry name" value="PWI"/>
    <property type="match status" value="1"/>
</dbReference>
<evidence type="ECO:0000256" key="1">
    <source>
        <dbReference type="ARBA" id="ARBA00022664"/>
    </source>
</evidence>
<feature type="compositionally biased region" description="Basic residues" evidence="2">
    <location>
        <begin position="265"/>
        <end position="282"/>
    </location>
</feature>
<feature type="compositionally biased region" description="Basic and acidic residues" evidence="2">
    <location>
        <begin position="336"/>
        <end position="355"/>
    </location>
</feature>
<protein>
    <recommendedName>
        <fullName evidence="3">PWI domain-containing protein</fullName>
    </recommendedName>
</protein>
<dbReference type="SUPFAM" id="SSF101233">
    <property type="entry name" value="PWI domain"/>
    <property type="match status" value="1"/>
</dbReference>
<dbReference type="GO" id="GO:0003723">
    <property type="term" value="F:RNA binding"/>
    <property type="evidence" value="ECO:0007669"/>
    <property type="project" value="TreeGrafter"/>
</dbReference>
<dbReference type="GO" id="GO:0005681">
    <property type="term" value="C:spliceosomal complex"/>
    <property type="evidence" value="ECO:0007669"/>
    <property type="project" value="TreeGrafter"/>
</dbReference>
<dbReference type="STRING" id="86259.A0A4Z1NQB3"/>
<feature type="region of interest" description="Disordered" evidence="2">
    <location>
        <begin position="143"/>
        <end position="369"/>
    </location>
</feature>
<comment type="caution">
    <text evidence="4">The sequence shown here is derived from an EMBL/GenBank/DDBJ whole genome shotgun (WGS) entry which is preliminary data.</text>
</comment>
<dbReference type="InterPro" id="IPR036483">
    <property type="entry name" value="PWI_dom_sf"/>
</dbReference>
<feature type="domain" description="PWI" evidence="3">
    <location>
        <begin position="36"/>
        <end position="134"/>
    </location>
</feature>
<feature type="compositionally biased region" description="Basic and acidic residues" evidence="2">
    <location>
        <begin position="187"/>
        <end position="253"/>
    </location>
</feature>
<evidence type="ECO:0000256" key="2">
    <source>
        <dbReference type="SAM" id="MobiDB-lite"/>
    </source>
</evidence>
<evidence type="ECO:0000259" key="3">
    <source>
        <dbReference type="PROSITE" id="PS51025"/>
    </source>
</evidence>
<dbReference type="GO" id="GO:0048024">
    <property type="term" value="P:regulation of mRNA splicing, via spliceosome"/>
    <property type="evidence" value="ECO:0007669"/>
    <property type="project" value="TreeGrafter"/>
</dbReference>
<organism evidence="4 5">
    <name type="scientific">Venturia nashicola</name>
    <dbReference type="NCBI Taxonomy" id="86259"/>
    <lineage>
        <taxon>Eukaryota</taxon>
        <taxon>Fungi</taxon>
        <taxon>Dikarya</taxon>
        <taxon>Ascomycota</taxon>
        <taxon>Pezizomycotina</taxon>
        <taxon>Dothideomycetes</taxon>
        <taxon>Pleosporomycetidae</taxon>
        <taxon>Venturiales</taxon>
        <taxon>Venturiaceae</taxon>
        <taxon>Venturia</taxon>
    </lineage>
</organism>
<dbReference type="Proteomes" id="UP000298493">
    <property type="component" value="Unassembled WGS sequence"/>
</dbReference>
<keyword evidence="5" id="KW-1185">Reference proteome</keyword>
<name>A0A4Z1NQB3_9PEZI</name>
<sequence length="369" mass="42414">MGPWHQPSTIHTSPEVYDTTKSIMQLDASELKVFKKTAFPPDFNKKVDLNKVNLEVLKQHYLERCCDLMGDDDITPNWGWEMLTEHGSPNIKYFQIKMLGFLDKNAAKFSKELWALFLSAQEDPNGIPPQLLEAKKEELKKQREERLKRAEDALTRQRTESEREQDAERLRRGGREDRGRGRGAYNRGDDRRSSFGGRNDRGYEGNRGFEGRRASRDDRPNWREIDPTRRSRDGYRAEGGRRGSRGRYNDRRSRSPPRTMDSNNRRYRSRSAFRNSRQRRRNSSSSESFTRLRSTSPVRSVSRPLTGSRPTSRGPTPAESRPVSAGSAMSANSSKLSEKGKQKLADFAKEKEARRTSFSAETDGQTEGK</sequence>